<dbReference type="InterPro" id="IPR018146">
    <property type="entry name" value="Glyoxalase_1_CS"/>
</dbReference>
<dbReference type="GO" id="GO:0004462">
    <property type="term" value="F:lactoylglutathione lyase activity"/>
    <property type="evidence" value="ECO:0007669"/>
    <property type="project" value="InterPro"/>
</dbReference>
<dbReference type="EMBL" id="CP002666">
    <property type="protein sequence ID" value="AEE46513.1"/>
    <property type="molecule type" value="Genomic_DNA"/>
</dbReference>
<dbReference type="HOGENOM" id="CLU_059557_0_0_11"/>
<evidence type="ECO:0000256" key="2">
    <source>
        <dbReference type="SAM" id="MobiDB-lite"/>
    </source>
</evidence>
<proteinExistence type="predicted"/>
<keyword evidence="1" id="KW-0479">Metal-binding</keyword>
<dbReference type="Proteomes" id="UP000008460">
    <property type="component" value="Chromosome"/>
</dbReference>
<dbReference type="PANTHER" id="PTHR43279:SF1">
    <property type="entry name" value="CATECHOL-2,3-DIOXYGENASE"/>
    <property type="match status" value="1"/>
</dbReference>
<evidence type="ECO:0000259" key="3">
    <source>
        <dbReference type="PROSITE" id="PS51819"/>
    </source>
</evidence>
<dbReference type="STRING" id="590998.Celf_2386"/>
<feature type="region of interest" description="Disordered" evidence="2">
    <location>
        <begin position="1"/>
        <end position="22"/>
    </location>
</feature>
<evidence type="ECO:0000313" key="5">
    <source>
        <dbReference type="Proteomes" id="UP000008460"/>
    </source>
</evidence>
<name>F4H3G8_CELFA</name>
<feature type="domain" description="VOC" evidence="3">
    <location>
        <begin position="199"/>
        <end position="313"/>
    </location>
</feature>
<gene>
    <name evidence="4" type="ordered locus">Celf_2386</name>
</gene>
<dbReference type="Gene3D" id="3.10.180.10">
    <property type="entry name" value="2,3-Dihydroxybiphenyl 1,2-Dioxygenase, domain 1"/>
    <property type="match status" value="2"/>
</dbReference>
<reference evidence="4 5" key="1">
    <citation type="submission" date="2011-04" db="EMBL/GenBank/DDBJ databases">
        <title>Complete sequence of Cellulomonas fimi ATCC 484.</title>
        <authorList>
            <consortium name="US DOE Joint Genome Institute"/>
            <person name="Lucas S."/>
            <person name="Han J."/>
            <person name="Lapidus A."/>
            <person name="Cheng J.-F."/>
            <person name="Goodwin L."/>
            <person name="Pitluck S."/>
            <person name="Peters L."/>
            <person name="Chertkov O."/>
            <person name="Detter J.C."/>
            <person name="Han C."/>
            <person name="Tapia R."/>
            <person name="Land M."/>
            <person name="Hauser L."/>
            <person name="Kyrpides N."/>
            <person name="Ivanova N."/>
            <person name="Ovchinnikova G."/>
            <person name="Pagani I."/>
            <person name="Mead D."/>
            <person name="Brumm P."/>
            <person name="Woyke T."/>
        </authorList>
    </citation>
    <scope>NUCLEOTIDE SEQUENCE [LARGE SCALE GENOMIC DNA]</scope>
    <source>
        <strain evidence="5">ATCC 484 / DSM 20113 / JCM 1341 / NBRC 15513 / NCIMB 8980 / NCTC 7547</strain>
    </source>
</reference>
<keyword evidence="4" id="KW-0560">Oxidoreductase</keyword>
<evidence type="ECO:0000313" key="4">
    <source>
        <dbReference type="EMBL" id="AEE46513.1"/>
    </source>
</evidence>
<dbReference type="Pfam" id="PF00903">
    <property type="entry name" value="Glyoxalase"/>
    <property type="match status" value="2"/>
</dbReference>
<dbReference type="KEGG" id="cfi:Celf_2386"/>
<dbReference type="GO" id="GO:0046872">
    <property type="term" value="F:metal ion binding"/>
    <property type="evidence" value="ECO:0007669"/>
    <property type="project" value="UniProtKB-KW"/>
</dbReference>
<keyword evidence="5" id="KW-1185">Reference proteome</keyword>
<dbReference type="AlphaFoldDB" id="F4H3G8"/>
<dbReference type="PROSITE" id="PS51819">
    <property type="entry name" value="VOC"/>
    <property type="match status" value="2"/>
</dbReference>
<dbReference type="InterPro" id="IPR004360">
    <property type="entry name" value="Glyas_Fos-R_dOase_dom"/>
</dbReference>
<accession>F4H3G8</accession>
<dbReference type="SUPFAM" id="SSF54593">
    <property type="entry name" value="Glyoxalase/Bleomycin resistance protein/Dihydroxybiphenyl dioxygenase"/>
    <property type="match status" value="2"/>
</dbReference>
<dbReference type="PANTHER" id="PTHR43279">
    <property type="entry name" value="CATECHOL-2,3-DIOXYGENASE"/>
    <property type="match status" value="1"/>
</dbReference>
<sequence>MPTAPVPGHGAPARPLDRSPHDAIAAGTGMDAVTLLVGDLDRQLRFYRDTLALDVLTDPGERFGAPRADVVTLGRGGTPLVVLRHTPDLPPARRGSAGLFHTAILFDDRTGLAATLASVARHAPESYVGSADHLVSLAFYLTDPEGNGVELYWDRSRDQWQRTAEGGVVMDSLRLDPNGFLAEHLSEQAAEQPGAGDAVVGHVHLSVGDVPSARAFYVDALGFDVMAEWHGALFVSAGGYHHHLAMNTWNSAGAGPRASALGLGEVRITVPTTDDLGALVERVRHAGVRPADDGSTLLFEDPWRNVVRVSAAA</sequence>
<organism evidence="4 5">
    <name type="scientific">Cellulomonas fimi (strain ATCC 484 / DSM 20113 / JCM 1341 / CCUG 24087 / LMG 16345 / NBRC 15513 / NCIMB 8980 / NCTC 7547 / NRS-133)</name>
    <dbReference type="NCBI Taxonomy" id="590998"/>
    <lineage>
        <taxon>Bacteria</taxon>
        <taxon>Bacillati</taxon>
        <taxon>Actinomycetota</taxon>
        <taxon>Actinomycetes</taxon>
        <taxon>Micrococcales</taxon>
        <taxon>Cellulomonadaceae</taxon>
        <taxon>Cellulomonas</taxon>
    </lineage>
</organism>
<protein>
    <submittedName>
        <fullName evidence="4">Glyoxalase/bleomycin resistance protein/dioxygenase</fullName>
    </submittedName>
</protein>
<evidence type="ECO:0000256" key="1">
    <source>
        <dbReference type="ARBA" id="ARBA00022723"/>
    </source>
</evidence>
<dbReference type="eggNOG" id="COG2514">
    <property type="taxonomic scope" value="Bacteria"/>
</dbReference>
<dbReference type="InterPro" id="IPR037523">
    <property type="entry name" value="VOC_core"/>
</dbReference>
<dbReference type="GO" id="GO:0051213">
    <property type="term" value="F:dioxygenase activity"/>
    <property type="evidence" value="ECO:0007669"/>
    <property type="project" value="UniProtKB-KW"/>
</dbReference>
<dbReference type="InterPro" id="IPR029068">
    <property type="entry name" value="Glyas_Bleomycin-R_OHBP_Dase"/>
</dbReference>
<feature type="domain" description="VOC" evidence="3">
    <location>
        <begin position="29"/>
        <end position="154"/>
    </location>
</feature>
<dbReference type="RefSeq" id="WP_013771539.1">
    <property type="nucleotide sequence ID" value="NC_015514.1"/>
</dbReference>
<dbReference type="PROSITE" id="PS00934">
    <property type="entry name" value="GLYOXALASE_I_1"/>
    <property type="match status" value="1"/>
</dbReference>
<keyword evidence="4" id="KW-0223">Dioxygenase</keyword>